<gene>
    <name evidence="1" type="primary">BnaCnng70580D</name>
    <name evidence="1" type="ORF">GSBRNA2T00008807001</name>
</gene>
<dbReference type="EMBL" id="LK043945">
    <property type="protein sequence ID" value="CDY70968.1"/>
    <property type="molecule type" value="Genomic_DNA"/>
</dbReference>
<dbReference type="Gramene" id="CDY70968">
    <property type="protein sequence ID" value="CDY70968"/>
    <property type="gene ID" value="GSBRNA2T00008807001"/>
</dbReference>
<proteinExistence type="predicted"/>
<protein>
    <submittedName>
        <fullName evidence="1">BnaCnng70580D protein</fullName>
    </submittedName>
</protein>
<name>A0A078JTR1_BRANA</name>
<organism evidence="1">
    <name type="scientific">Brassica napus</name>
    <name type="common">Rape</name>
    <dbReference type="NCBI Taxonomy" id="3708"/>
    <lineage>
        <taxon>Eukaryota</taxon>
        <taxon>Viridiplantae</taxon>
        <taxon>Streptophyta</taxon>
        <taxon>Embryophyta</taxon>
        <taxon>Tracheophyta</taxon>
        <taxon>Spermatophyta</taxon>
        <taxon>Magnoliopsida</taxon>
        <taxon>eudicotyledons</taxon>
        <taxon>Gunneridae</taxon>
        <taxon>Pentapetalae</taxon>
        <taxon>rosids</taxon>
        <taxon>malvids</taxon>
        <taxon>Brassicales</taxon>
        <taxon>Brassicaceae</taxon>
        <taxon>Brassiceae</taxon>
        <taxon>Brassica</taxon>
    </lineage>
</organism>
<sequence length="18" mass="2089">MVGNHCYCFSIHGITLFF</sequence>
<accession>A0A078JTR1</accession>
<reference evidence="1" key="2">
    <citation type="submission" date="2014-06" db="EMBL/GenBank/DDBJ databases">
        <authorList>
            <person name="Genoscope - CEA"/>
        </authorList>
    </citation>
    <scope>NUCLEOTIDE SEQUENCE</scope>
</reference>
<evidence type="ECO:0000313" key="1">
    <source>
        <dbReference type="EMBL" id="CDY70968.1"/>
    </source>
</evidence>
<reference evidence="1" key="1">
    <citation type="journal article" date="2014" name="Science">
        <title>Plant genetics. Early allopolyploid evolution in the post-Neolithic Brassica napus oilseed genome.</title>
        <authorList>
            <person name="Chalhoub B."/>
            <person name="Denoeud F."/>
            <person name="Liu S."/>
            <person name="Parkin I.A."/>
            <person name="Tang H."/>
            <person name="Wang X."/>
            <person name="Chiquet J."/>
            <person name="Belcram H."/>
            <person name="Tong C."/>
            <person name="Samans B."/>
            <person name="Correa M."/>
            <person name="Da Silva C."/>
            <person name="Just J."/>
            <person name="Falentin C."/>
            <person name="Koh C.S."/>
            <person name="Le Clainche I."/>
            <person name="Bernard M."/>
            <person name="Bento P."/>
            <person name="Noel B."/>
            <person name="Labadie K."/>
            <person name="Alberti A."/>
            <person name="Charles M."/>
            <person name="Arnaud D."/>
            <person name="Guo H."/>
            <person name="Daviaud C."/>
            <person name="Alamery S."/>
            <person name="Jabbari K."/>
            <person name="Zhao M."/>
            <person name="Edger P.P."/>
            <person name="Chelaifa H."/>
            <person name="Tack D."/>
            <person name="Lassalle G."/>
            <person name="Mestiri I."/>
            <person name="Schnel N."/>
            <person name="Le Paslier M.C."/>
            <person name="Fan G."/>
            <person name="Renault V."/>
            <person name="Bayer P.E."/>
            <person name="Golicz A.A."/>
            <person name="Manoli S."/>
            <person name="Lee T.H."/>
            <person name="Thi V.H."/>
            <person name="Chalabi S."/>
            <person name="Hu Q."/>
            <person name="Fan C."/>
            <person name="Tollenaere R."/>
            <person name="Lu Y."/>
            <person name="Battail C."/>
            <person name="Shen J."/>
            <person name="Sidebottom C.H."/>
            <person name="Wang X."/>
            <person name="Canaguier A."/>
            <person name="Chauveau A."/>
            <person name="Berard A."/>
            <person name="Deniot G."/>
            <person name="Guan M."/>
            <person name="Liu Z."/>
            <person name="Sun F."/>
            <person name="Lim Y.P."/>
            <person name="Lyons E."/>
            <person name="Town C.D."/>
            <person name="Bancroft I."/>
            <person name="Wang X."/>
            <person name="Meng J."/>
            <person name="Ma J."/>
            <person name="Pires J.C."/>
            <person name="King G.J."/>
            <person name="Brunel D."/>
            <person name="Delourme R."/>
            <person name="Renard M."/>
            <person name="Aury J.M."/>
            <person name="Adams K.L."/>
            <person name="Batley J."/>
            <person name="Snowdon R.J."/>
            <person name="Tost J."/>
            <person name="Edwards D."/>
            <person name="Zhou Y."/>
            <person name="Hua W."/>
            <person name="Sharpe A.G."/>
            <person name="Paterson A.H."/>
            <person name="Guan C."/>
            <person name="Wincker P."/>
        </authorList>
    </citation>
    <scope>NUCLEOTIDE SEQUENCE [LARGE SCALE GENOMIC DNA]</scope>
</reference>
<dbReference type="AlphaFoldDB" id="A0A078JTR1"/>
<dbReference type="PaxDb" id="3708-A0A078JTR1"/>